<dbReference type="SUPFAM" id="SSF55120">
    <property type="entry name" value="Pseudouridine synthase"/>
    <property type="match status" value="1"/>
</dbReference>
<evidence type="ECO:0000313" key="5">
    <source>
        <dbReference type="Proteomes" id="UP000486602"/>
    </source>
</evidence>
<gene>
    <name evidence="4" type="ORF">G3O08_03225</name>
</gene>
<keyword evidence="2" id="KW-0413">Isomerase</keyword>
<feature type="domain" description="Pseudouridine synthase RsuA/RluA-like" evidence="3">
    <location>
        <begin position="17"/>
        <end position="173"/>
    </location>
</feature>
<dbReference type="InterPro" id="IPR006224">
    <property type="entry name" value="PsdUridine_synth_RluA-like_CS"/>
</dbReference>
<dbReference type="GO" id="GO:0006396">
    <property type="term" value="P:RNA processing"/>
    <property type="evidence" value="ECO:0007669"/>
    <property type="project" value="UniProtKB-ARBA"/>
</dbReference>
<dbReference type="InterPro" id="IPR006145">
    <property type="entry name" value="PsdUridine_synth_RsuA/RluA"/>
</dbReference>
<dbReference type="PANTHER" id="PTHR21600:SF83">
    <property type="entry name" value="PSEUDOURIDYLATE SYNTHASE RPUSD4, MITOCHONDRIAL"/>
    <property type="match status" value="1"/>
</dbReference>
<organism evidence="4 5">
    <name type="scientific">Cryomorpha ignava</name>
    <dbReference type="NCBI Taxonomy" id="101383"/>
    <lineage>
        <taxon>Bacteria</taxon>
        <taxon>Pseudomonadati</taxon>
        <taxon>Bacteroidota</taxon>
        <taxon>Flavobacteriia</taxon>
        <taxon>Flavobacteriales</taxon>
        <taxon>Cryomorphaceae</taxon>
        <taxon>Cryomorpha</taxon>
    </lineage>
</organism>
<comment type="caution">
    <text evidence="4">The sequence shown here is derived from an EMBL/GenBank/DDBJ whole genome shotgun (WGS) entry which is preliminary data.</text>
</comment>
<dbReference type="Pfam" id="PF00849">
    <property type="entry name" value="PseudoU_synth_2"/>
    <property type="match status" value="1"/>
</dbReference>
<dbReference type="GO" id="GO:0001522">
    <property type="term" value="P:pseudouridine synthesis"/>
    <property type="evidence" value="ECO:0007669"/>
    <property type="project" value="InterPro"/>
</dbReference>
<evidence type="ECO:0000313" key="4">
    <source>
        <dbReference type="EMBL" id="NEN22514.1"/>
    </source>
</evidence>
<dbReference type="RefSeq" id="WP_163283239.1">
    <property type="nucleotide sequence ID" value="NZ_JAAGVY010000003.1"/>
</dbReference>
<reference evidence="4 5" key="1">
    <citation type="submission" date="2020-02" db="EMBL/GenBank/DDBJ databases">
        <title>Out from the shadows clarifying the taxonomy of the family Cryomorphaceae and related taxa by utilizing the GTDB taxonomic framework.</title>
        <authorList>
            <person name="Bowman J.P."/>
        </authorList>
    </citation>
    <scope>NUCLEOTIDE SEQUENCE [LARGE SCALE GENOMIC DNA]</scope>
    <source>
        <strain evidence="4 5">QSSC 1-22</strain>
    </source>
</reference>
<comment type="similarity">
    <text evidence="1">Belongs to the pseudouridine synthase RluA family.</text>
</comment>
<dbReference type="PROSITE" id="PS01129">
    <property type="entry name" value="PSI_RLU"/>
    <property type="match status" value="1"/>
</dbReference>
<dbReference type="PANTHER" id="PTHR21600">
    <property type="entry name" value="MITOCHONDRIAL RNA PSEUDOURIDINE SYNTHASE"/>
    <property type="match status" value="1"/>
</dbReference>
<dbReference type="InterPro" id="IPR020103">
    <property type="entry name" value="PsdUridine_synth_cat_dom_sf"/>
</dbReference>
<dbReference type="InterPro" id="IPR050188">
    <property type="entry name" value="RluA_PseudoU_synthase"/>
</dbReference>
<dbReference type="GO" id="GO:0140098">
    <property type="term" value="F:catalytic activity, acting on RNA"/>
    <property type="evidence" value="ECO:0007669"/>
    <property type="project" value="UniProtKB-ARBA"/>
</dbReference>
<dbReference type="GO" id="GO:0009982">
    <property type="term" value="F:pseudouridine synthase activity"/>
    <property type="evidence" value="ECO:0007669"/>
    <property type="project" value="InterPro"/>
</dbReference>
<dbReference type="CDD" id="cd02869">
    <property type="entry name" value="PseudoU_synth_RluA_like"/>
    <property type="match status" value="1"/>
</dbReference>
<evidence type="ECO:0000256" key="1">
    <source>
        <dbReference type="ARBA" id="ARBA00010876"/>
    </source>
</evidence>
<accession>A0A7K3WM20</accession>
<evidence type="ECO:0000256" key="2">
    <source>
        <dbReference type="ARBA" id="ARBA00023235"/>
    </source>
</evidence>
<dbReference type="EMBL" id="JAAGVY010000003">
    <property type="protein sequence ID" value="NEN22514.1"/>
    <property type="molecule type" value="Genomic_DNA"/>
</dbReference>
<name>A0A7K3WM20_9FLAO</name>
<keyword evidence="5" id="KW-1185">Reference proteome</keyword>
<dbReference type="Gene3D" id="3.30.2350.10">
    <property type="entry name" value="Pseudouridine synthase"/>
    <property type="match status" value="1"/>
</dbReference>
<dbReference type="AlphaFoldDB" id="A0A7K3WM20"/>
<dbReference type="Proteomes" id="UP000486602">
    <property type="component" value="Unassembled WGS sequence"/>
</dbReference>
<proteinExistence type="inferred from homology"/>
<dbReference type="GO" id="GO:0003723">
    <property type="term" value="F:RNA binding"/>
    <property type="evidence" value="ECO:0007669"/>
    <property type="project" value="InterPro"/>
</dbReference>
<sequence>MALSTIDNLQVLFEDNHLIAINKRPSDIVQGDKTGDTPLSEVVKLWLKKKYNKPGNVFVGVAHRIDRPVSGVVVFAKTSKALARLNELFKSKEVSKTYLAAVCAMPPHQEDTVSHYMIKDGAKNRSKVVSEKNKTAKKAELDYRLIGESDRYFFLEVKPKSGRHHQIRVQLSAMGCVIKGDLKYGAPRSNKDASIHLHAREISFIHPVSKEKLTVIAPVPDEPVWNVIAKLVD</sequence>
<evidence type="ECO:0000259" key="3">
    <source>
        <dbReference type="Pfam" id="PF00849"/>
    </source>
</evidence>
<protein>
    <submittedName>
        <fullName evidence="4">RluA family pseudouridine synthase</fullName>
    </submittedName>
</protein>